<protein>
    <submittedName>
        <fullName evidence="2">24720_t:CDS:1</fullName>
    </submittedName>
</protein>
<gene>
    <name evidence="2" type="ORF">GMARGA_LOCUS36604</name>
</gene>
<comment type="caution">
    <text evidence="2">The sequence shown here is derived from an EMBL/GenBank/DDBJ whole genome shotgun (WGS) entry which is preliminary data.</text>
</comment>
<evidence type="ECO:0000313" key="2">
    <source>
        <dbReference type="EMBL" id="CAG8843554.1"/>
    </source>
</evidence>
<sequence>MSKEQDTKRKKSNTNSAQDNSKRMHISNSKSIYEETSSIILREILQKLNDIEKSTPACKGTANAKKLKLRNPDKNITITAHNINSLKIQKYKLDSLLY</sequence>
<evidence type="ECO:0000256" key="1">
    <source>
        <dbReference type="SAM" id="MobiDB-lite"/>
    </source>
</evidence>
<accession>A0ABN7X082</accession>
<feature type="region of interest" description="Disordered" evidence="1">
    <location>
        <begin position="1"/>
        <end position="30"/>
    </location>
</feature>
<name>A0ABN7X082_GIGMA</name>
<evidence type="ECO:0000313" key="3">
    <source>
        <dbReference type="Proteomes" id="UP000789901"/>
    </source>
</evidence>
<keyword evidence="3" id="KW-1185">Reference proteome</keyword>
<dbReference type="EMBL" id="CAJVQB010072764">
    <property type="protein sequence ID" value="CAG8843554.1"/>
    <property type="molecule type" value="Genomic_DNA"/>
</dbReference>
<organism evidence="2 3">
    <name type="scientific">Gigaspora margarita</name>
    <dbReference type="NCBI Taxonomy" id="4874"/>
    <lineage>
        <taxon>Eukaryota</taxon>
        <taxon>Fungi</taxon>
        <taxon>Fungi incertae sedis</taxon>
        <taxon>Mucoromycota</taxon>
        <taxon>Glomeromycotina</taxon>
        <taxon>Glomeromycetes</taxon>
        <taxon>Diversisporales</taxon>
        <taxon>Gigasporaceae</taxon>
        <taxon>Gigaspora</taxon>
    </lineage>
</organism>
<proteinExistence type="predicted"/>
<dbReference type="Proteomes" id="UP000789901">
    <property type="component" value="Unassembled WGS sequence"/>
</dbReference>
<reference evidence="2 3" key="1">
    <citation type="submission" date="2021-06" db="EMBL/GenBank/DDBJ databases">
        <authorList>
            <person name="Kallberg Y."/>
            <person name="Tangrot J."/>
            <person name="Rosling A."/>
        </authorList>
    </citation>
    <scope>NUCLEOTIDE SEQUENCE [LARGE SCALE GENOMIC DNA]</scope>
    <source>
        <strain evidence="2 3">120-4 pot B 10/14</strain>
    </source>
</reference>